<keyword evidence="3" id="KW-1185">Reference proteome</keyword>
<reference evidence="2" key="1">
    <citation type="submission" date="2013-05" db="EMBL/GenBank/DDBJ databases">
        <authorList>
            <person name="Yim A.K.Y."/>
            <person name="Chan T.F."/>
            <person name="Ji K.M."/>
            <person name="Liu X.Y."/>
            <person name="Zhou J.W."/>
            <person name="Li R.Q."/>
            <person name="Yang K.Y."/>
            <person name="Li J."/>
            <person name="Li M."/>
            <person name="Law P.T.W."/>
            <person name="Wu Y.L."/>
            <person name="Cai Z.L."/>
            <person name="Qin H."/>
            <person name="Bao Y."/>
            <person name="Leung R.K.K."/>
            <person name="Ng P.K.S."/>
            <person name="Zou J."/>
            <person name="Zhong X.J."/>
            <person name="Ran P.X."/>
            <person name="Zhong N.S."/>
            <person name="Liu Z.G."/>
            <person name="Tsui S.K.W."/>
        </authorList>
    </citation>
    <scope>NUCLEOTIDE SEQUENCE</scope>
    <source>
        <strain evidence="2">Derf</strain>
        <tissue evidence="2">Whole organism</tissue>
    </source>
</reference>
<dbReference type="EMBL" id="ASGP02000003">
    <property type="protein sequence ID" value="KAH9517115.1"/>
    <property type="molecule type" value="Genomic_DNA"/>
</dbReference>
<organism evidence="2 3">
    <name type="scientific">Dermatophagoides farinae</name>
    <name type="common">American house dust mite</name>
    <dbReference type="NCBI Taxonomy" id="6954"/>
    <lineage>
        <taxon>Eukaryota</taxon>
        <taxon>Metazoa</taxon>
        <taxon>Ecdysozoa</taxon>
        <taxon>Arthropoda</taxon>
        <taxon>Chelicerata</taxon>
        <taxon>Arachnida</taxon>
        <taxon>Acari</taxon>
        <taxon>Acariformes</taxon>
        <taxon>Sarcoptiformes</taxon>
        <taxon>Astigmata</taxon>
        <taxon>Psoroptidia</taxon>
        <taxon>Analgoidea</taxon>
        <taxon>Pyroglyphidae</taxon>
        <taxon>Dermatophagoidinae</taxon>
        <taxon>Dermatophagoides</taxon>
    </lineage>
</organism>
<protein>
    <submittedName>
        <fullName evidence="2">Uncharacterized protein</fullName>
    </submittedName>
</protein>
<name>A0A922I491_DERFA</name>
<comment type="caution">
    <text evidence="2">The sequence shown here is derived from an EMBL/GenBank/DDBJ whole genome shotgun (WGS) entry which is preliminary data.</text>
</comment>
<gene>
    <name evidence="2" type="ORF">DERF_007812</name>
</gene>
<evidence type="ECO:0000313" key="3">
    <source>
        <dbReference type="Proteomes" id="UP000790347"/>
    </source>
</evidence>
<proteinExistence type="predicted"/>
<dbReference type="AlphaFoldDB" id="A0A922I491"/>
<feature type="region of interest" description="Disordered" evidence="1">
    <location>
        <begin position="61"/>
        <end position="82"/>
    </location>
</feature>
<evidence type="ECO:0000313" key="2">
    <source>
        <dbReference type="EMBL" id="KAH9517115.1"/>
    </source>
</evidence>
<evidence type="ECO:0000256" key="1">
    <source>
        <dbReference type="SAM" id="MobiDB-lite"/>
    </source>
</evidence>
<feature type="compositionally biased region" description="Basic and acidic residues" evidence="1">
    <location>
        <begin position="69"/>
        <end position="82"/>
    </location>
</feature>
<accession>A0A922I491</accession>
<dbReference type="Proteomes" id="UP000790347">
    <property type="component" value="Unassembled WGS sequence"/>
</dbReference>
<reference evidence="2" key="2">
    <citation type="journal article" date="2022" name="Res Sq">
        <title>Comparative Genomics Reveals Insights into the Divergent Evolution of Astigmatic Mites and Household Pest Adaptations.</title>
        <authorList>
            <person name="Xiong Q."/>
            <person name="Wan A.T.-Y."/>
            <person name="Liu X.-Y."/>
            <person name="Fung C.S.-H."/>
            <person name="Xiao X."/>
            <person name="Malainual N."/>
            <person name="Hou J."/>
            <person name="Wang L."/>
            <person name="Wang M."/>
            <person name="Yang K."/>
            <person name="Cui Y."/>
            <person name="Leung E."/>
            <person name="Nong W."/>
            <person name="Shin S.-K."/>
            <person name="Au S."/>
            <person name="Jeong K.Y."/>
            <person name="Chew F.T."/>
            <person name="Hui J."/>
            <person name="Leung T.F."/>
            <person name="Tungtrongchitr A."/>
            <person name="Zhong N."/>
            <person name="Liu Z."/>
            <person name="Tsui S."/>
        </authorList>
    </citation>
    <scope>NUCLEOTIDE SEQUENCE</scope>
    <source>
        <strain evidence="2">Derf</strain>
        <tissue evidence="2">Whole organism</tissue>
    </source>
</reference>
<sequence length="82" mass="9881">MVFWSSNNKKALTSEWPNVLPLSIRNNLSIQKTGPTFLKFIWFVSDDDYDITTTTQSTRNLYHRHRQQQQRDREQNQCEHCH</sequence>